<protein>
    <submittedName>
        <fullName evidence="3">Uncharacterized protein</fullName>
    </submittedName>
</protein>
<gene>
    <name evidence="3" type="ORF">SAMN02745673_00920</name>
</gene>
<dbReference type="RefSeq" id="WP_144389963.1">
    <property type="nucleotide sequence ID" value="NZ_FUWS01000002.1"/>
</dbReference>
<proteinExistence type="predicted"/>
<name>A0A1T4M322_9ACTN</name>
<evidence type="ECO:0000313" key="3">
    <source>
        <dbReference type="EMBL" id="SJZ61276.1"/>
    </source>
</evidence>
<keyword evidence="2" id="KW-0732">Signal</keyword>
<feature type="signal peptide" evidence="2">
    <location>
        <begin position="1"/>
        <end position="20"/>
    </location>
</feature>
<sequence length="119" mass="12805">MRDFISRVMTAFAVTLPALAHPRSVIVTLAPGTVGAPPQDPGVIPARPRRTGRVRPYSRSAGPPHGFGSPEWWETHRVPGVPARSTTSVPTRPAPHLSPRVPDGRHRRGRLGGSFGENP</sequence>
<feature type="chain" id="PRO_5013227670" evidence="2">
    <location>
        <begin position="21"/>
        <end position="119"/>
    </location>
</feature>
<evidence type="ECO:0000256" key="2">
    <source>
        <dbReference type="SAM" id="SignalP"/>
    </source>
</evidence>
<dbReference type="Proteomes" id="UP000190637">
    <property type="component" value="Unassembled WGS sequence"/>
</dbReference>
<dbReference type="EMBL" id="FUWS01000002">
    <property type="protein sequence ID" value="SJZ61276.1"/>
    <property type="molecule type" value="Genomic_DNA"/>
</dbReference>
<dbReference type="AlphaFoldDB" id="A0A1T4M322"/>
<reference evidence="3 4" key="1">
    <citation type="submission" date="2017-02" db="EMBL/GenBank/DDBJ databases">
        <authorList>
            <person name="Peterson S.W."/>
        </authorList>
    </citation>
    <scope>NUCLEOTIDE SEQUENCE [LARGE SCALE GENOMIC DNA]</scope>
    <source>
        <strain evidence="3 4">DSM 45154</strain>
    </source>
</reference>
<evidence type="ECO:0000313" key="4">
    <source>
        <dbReference type="Proteomes" id="UP000190637"/>
    </source>
</evidence>
<evidence type="ECO:0000256" key="1">
    <source>
        <dbReference type="SAM" id="MobiDB-lite"/>
    </source>
</evidence>
<accession>A0A1T4M322</accession>
<keyword evidence="4" id="KW-1185">Reference proteome</keyword>
<organism evidence="3 4">
    <name type="scientific">Marinactinospora thermotolerans DSM 45154</name>
    <dbReference type="NCBI Taxonomy" id="1122192"/>
    <lineage>
        <taxon>Bacteria</taxon>
        <taxon>Bacillati</taxon>
        <taxon>Actinomycetota</taxon>
        <taxon>Actinomycetes</taxon>
        <taxon>Streptosporangiales</taxon>
        <taxon>Nocardiopsidaceae</taxon>
        <taxon>Marinactinospora</taxon>
    </lineage>
</organism>
<feature type="region of interest" description="Disordered" evidence="1">
    <location>
        <begin position="32"/>
        <end position="119"/>
    </location>
</feature>